<feature type="compositionally biased region" description="Polar residues" evidence="3">
    <location>
        <begin position="204"/>
        <end position="213"/>
    </location>
</feature>
<name>A0A540W4T5_9ACTN</name>
<dbReference type="InterPro" id="IPR050465">
    <property type="entry name" value="UPF0194_transport"/>
</dbReference>
<dbReference type="PANTHER" id="PTHR32347:SF23">
    <property type="entry name" value="BLL5650 PROTEIN"/>
    <property type="match status" value="1"/>
</dbReference>
<dbReference type="Proteomes" id="UP000319103">
    <property type="component" value="Unassembled WGS sequence"/>
</dbReference>
<dbReference type="InterPro" id="IPR002477">
    <property type="entry name" value="Peptidoglycan-bd-like"/>
</dbReference>
<keyword evidence="7" id="KW-1185">Reference proteome</keyword>
<evidence type="ECO:0000256" key="1">
    <source>
        <dbReference type="ARBA" id="ARBA00004196"/>
    </source>
</evidence>
<evidence type="ECO:0000256" key="3">
    <source>
        <dbReference type="SAM" id="MobiDB-lite"/>
    </source>
</evidence>
<dbReference type="OrthoDB" id="3268648at2"/>
<evidence type="ECO:0000256" key="4">
    <source>
        <dbReference type="SAM" id="SignalP"/>
    </source>
</evidence>
<feature type="domain" description="Peptidoglycan binding-like" evidence="5">
    <location>
        <begin position="130"/>
        <end position="173"/>
    </location>
</feature>
<dbReference type="RefSeq" id="WP_141634643.1">
    <property type="nucleotide sequence ID" value="NZ_VIGB01000003.1"/>
</dbReference>
<feature type="compositionally biased region" description="Polar residues" evidence="3">
    <location>
        <begin position="360"/>
        <end position="376"/>
    </location>
</feature>
<sequence length="485" mass="47970">MVFAAAAAALISAGGLVGSTFVQSPAQAAADTRAPKASLITAPVVSQVLTSTVVLRGSFADGKTVAASPTSVASTADNPGGSTAMVTQLFVKTGDQVNAGSPLVEYSGRPVFALPGSIPMYRDLTPGESGHDVQQLQTALAKLGHSSSPDQPGLFGSGTKHAVSELYKTMGYPVPVTGAATANAVRTAQQAVEQARSALKSAEHQGTTDQSGGTPALPSGSISPASAAGTLGSASPSPGAAPPPPKAVGPATDVTEPQKQLAQAEVALAQAEAVDGPMLPASECVYVPSLPARVVSLPLAVGDSVKGPIVTLARGDMELTGMLDPSQGSLVKPGMPVQITAEAKGLQATGTVDSVGSLVTPGNQPSSGTQPTSGQPTGDVPVPVNGGAAYLPLAVKPDRAWDTAWAGQDVRITITAATTSDPVLAVPEAAISAGANMHTSVTAVGPDGRQHGIDVTVGPSADGLVQVTPSSGGHLEAGDRVVVGQ</sequence>
<gene>
    <name evidence="6" type="ORF">E6W39_19715</name>
</gene>
<evidence type="ECO:0000259" key="5">
    <source>
        <dbReference type="Pfam" id="PF01471"/>
    </source>
</evidence>
<dbReference type="InterPro" id="IPR036366">
    <property type="entry name" value="PGBDSf"/>
</dbReference>
<dbReference type="GO" id="GO:0030313">
    <property type="term" value="C:cell envelope"/>
    <property type="evidence" value="ECO:0007669"/>
    <property type="project" value="UniProtKB-SubCell"/>
</dbReference>
<dbReference type="Gene3D" id="1.10.101.10">
    <property type="entry name" value="PGBD-like superfamily/PGBD"/>
    <property type="match status" value="1"/>
</dbReference>
<dbReference type="PANTHER" id="PTHR32347">
    <property type="entry name" value="EFFLUX SYSTEM COMPONENT YKNX-RELATED"/>
    <property type="match status" value="1"/>
</dbReference>
<proteinExistence type="predicted"/>
<comment type="caution">
    <text evidence="6">The sequence shown here is derived from an EMBL/GenBank/DDBJ whole genome shotgun (WGS) entry which is preliminary data.</text>
</comment>
<keyword evidence="2" id="KW-0175">Coiled coil</keyword>
<feature type="chain" id="PRO_5022195076" evidence="4">
    <location>
        <begin position="29"/>
        <end position="485"/>
    </location>
</feature>
<evidence type="ECO:0000313" key="7">
    <source>
        <dbReference type="Proteomes" id="UP000319103"/>
    </source>
</evidence>
<evidence type="ECO:0000256" key="2">
    <source>
        <dbReference type="ARBA" id="ARBA00023054"/>
    </source>
</evidence>
<evidence type="ECO:0000313" key="6">
    <source>
        <dbReference type="EMBL" id="TQF04051.1"/>
    </source>
</evidence>
<dbReference type="SUPFAM" id="SSF47090">
    <property type="entry name" value="PGBD-like"/>
    <property type="match status" value="1"/>
</dbReference>
<protein>
    <submittedName>
        <fullName evidence="6">Peptidoglycan-binding protein</fullName>
    </submittedName>
</protein>
<dbReference type="InterPro" id="IPR036365">
    <property type="entry name" value="PGBD-like_sf"/>
</dbReference>
<feature type="region of interest" description="Disordered" evidence="3">
    <location>
        <begin position="195"/>
        <end position="258"/>
    </location>
</feature>
<accession>A0A540W4T5</accession>
<dbReference type="Gene3D" id="2.40.420.20">
    <property type="match status" value="1"/>
</dbReference>
<dbReference type="EMBL" id="VIGB01000003">
    <property type="protein sequence ID" value="TQF04051.1"/>
    <property type="molecule type" value="Genomic_DNA"/>
</dbReference>
<feature type="compositionally biased region" description="Low complexity" evidence="3">
    <location>
        <begin position="215"/>
        <end position="238"/>
    </location>
</feature>
<dbReference type="Pfam" id="PF01471">
    <property type="entry name" value="PG_binding_1"/>
    <property type="match status" value="1"/>
</dbReference>
<feature type="signal peptide" evidence="4">
    <location>
        <begin position="1"/>
        <end position="28"/>
    </location>
</feature>
<comment type="subcellular location">
    <subcellularLocation>
        <location evidence="1">Cell envelope</location>
    </subcellularLocation>
</comment>
<organism evidence="6 7">
    <name type="scientific">Kitasatospora acidiphila</name>
    <dbReference type="NCBI Taxonomy" id="2567942"/>
    <lineage>
        <taxon>Bacteria</taxon>
        <taxon>Bacillati</taxon>
        <taxon>Actinomycetota</taxon>
        <taxon>Actinomycetes</taxon>
        <taxon>Kitasatosporales</taxon>
        <taxon>Streptomycetaceae</taxon>
        <taxon>Kitasatospora</taxon>
    </lineage>
</organism>
<dbReference type="AlphaFoldDB" id="A0A540W4T5"/>
<reference evidence="6 7" key="1">
    <citation type="submission" date="2019-06" db="EMBL/GenBank/DDBJ databases">
        <title>Description of Kitasatospora acidophila sp. nov. isolated from pine grove soil, and reclassification of Streptomyces novaecaesareae to Kitasatospora novaeceasareae comb. nov.</title>
        <authorList>
            <person name="Kim M.J."/>
        </authorList>
    </citation>
    <scope>NUCLEOTIDE SEQUENCE [LARGE SCALE GENOMIC DNA]</scope>
    <source>
        <strain evidence="6 7">MMS16-CNU292</strain>
    </source>
</reference>
<feature type="region of interest" description="Disordered" evidence="3">
    <location>
        <begin position="353"/>
        <end position="380"/>
    </location>
</feature>
<keyword evidence="4" id="KW-0732">Signal</keyword>